<feature type="region of interest" description="Disordered" evidence="7">
    <location>
        <begin position="1"/>
        <end position="70"/>
    </location>
</feature>
<organism evidence="10 11">
    <name type="scientific">Parafrankia irregularis</name>
    <dbReference type="NCBI Taxonomy" id="795642"/>
    <lineage>
        <taxon>Bacteria</taxon>
        <taxon>Bacillati</taxon>
        <taxon>Actinomycetota</taxon>
        <taxon>Actinomycetes</taxon>
        <taxon>Frankiales</taxon>
        <taxon>Frankiaceae</taxon>
        <taxon>Parafrankia</taxon>
    </lineage>
</organism>
<accession>A0A0S4QN80</accession>
<dbReference type="PANTHER" id="PTHR33406:SF11">
    <property type="entry name" value="MEMBRANE PROTEIN SCO6666-RELATED"/>
    <property type="match status" value="1"/>
</dbReference>
<feature type="compositionally biased region" description="Gly residues" evidence="7">
    <location>
        <begin position="12"/>
        <end position="24"/>
    </location>
</feature>
<evidence type="ECO:0000256" key="4">
    <source>
        <dbReference type="ARBA" id="ARBA00022692"/>
    </source>
</evidence>
<evidence type="ECO:0000256" key="1">
    <source>
        <dbReference type="ARBA" id="ARBA00004651"/>
    </source>
</evidence>
<dbReference type="PANTHER" id="PTHR33406">
    <property type="entry name" value="MEMBRANE PROTEIN MJ1562-RELATED"/>
    <property type="match status" value="1"/>
</dbReference>
<feature type="transmembrane region" description="Helical" evidence="8">
    <location>
        <begin position="653"/>
        <end position="674"/>
    </location>
</feature>
<feature type="transmembrane region" description="Helical" evidence="8">
    <location>
        <begin position="265"/>
        <end position="298"/>
    </location>
</feature>
<feature type="compositionally biased region" description="Gly residues" evidence="7">
    <location>
        <begin position="57"/>
        <end position="66"/>
    </location>
</feature>
<feature type="domain" description="Membrane transport protein MMPL" evidence="9">
    <location>
        <begin position="126"/>
        <end position="424"/>
    </location>
</feature>
<evidence type="ECO:0000256" key="6">
    <source>
        <dbReference type="ARBA" id="ARBA00023136"/>
    </source>
</evidence>
<evidence type="ECO:0000256" key="2">
    <source>
        <dbReference type="ARBA" id="ARBA00010157"/>
    </source>
</evidence>
<proteinExistence type="inferred from homology"/>
<evidence type="ECO:0000256" key="5">
    <source>
        <dbReference type="ARBA" id="ARBA00022989"/>
    </source>
</evidence>
<dbReference type="Pfam" id="PF03176">
    <property type="entry name" value="MMPL"/>
    <property type="match status" value="2"/>
</dbReference>
<feature type="transmembrane region" description="Helical" evidence="8">
    <location>
        <begin position="310"/>
        <end position="331"/>
    </location>
</feature>
<feature type="compositionally biased region" description="Low complexity" evidence="7">
    <location>
        <begin position="25"/>
        <end position="56"/>
    </location>
</feature>
<feature type="transmembrane region" description="Helical" evidence="8">
    <location>
        <begin position="788"/>
        <end position="811"/>
    </location>
</feature>
<dbReference type="InterPro" id="IPR050545">
    <property type="entry name" value="Mycobact_MmpL"/>
</dbReference>
<keyword evidence="6 8" id="KW-0472">Membrane</keyword>
<feature type="domain" description="Membrane transport protein MMPL" evidence="9">
    <location>
        <begin position="587"/>
        <end position="827"/>
    </location>
</feature>
<name>A0A0S4QN80_9ACTN</name>
<dbReference type="EMBL" id="FAOZ01000007">
    <property type="protein sequence ID" value="CUU56360.1"/>
    <property type="molecule type" value="Genomic_DNA"/>
</dbReference>
<dbReference type="SUPFAM" id="SSF82866">
    <property type="entry name" value="Multidrug efflux transporter AcrB transmembrane domain"/>
    <property type="match status" value="2"/>
</dbReference>
<evidence type="ECO:0000313" key="10">
    <source>
        <dbReference type="EMBL" id="CUU56360.1"/>
    </source>
</evidence>
<feature type="compositionally biased region" description="Low complexity" evidence="7">
    <location>
        <begin position="1"/>
        <end position="11"/>
    </location>
</feature>
<keyword evidence="3" id="KW-1003">Cell membrane</keyword>
<keyword evidence="11" id="KW-1185">Reference proteome</keyword>
<evidence type="ECO:0000259" key="9">
    <source>
        <dbReference type="Pfam" id="PF03176"/>
    </source>
</evidence>
<feature type="transmembrane region" description="Helical" evidence="8">
    <location>
        <begin position="384"/>
        <end position="410"/>
    </location>
</feature>
<feature type="compositionally biased region" description="Low complexity" evidence="7">
    <location>
        <begin position="920"/>
        <end position="932"/>
    </location>
</feature>
<dbReference type="InterPro" id="IPR004869">
    <property type="entry name" value="MMPL_dom"/>
</dbReference>
<gene>
    <name evidence="10" type="ORF">Ga0074812_107244</name>
</gene>
<keyword evidence="5 8" id="KW-1133">Transmembrane helix</keyword>
<feature type="compositionally biased region" description="Basic and acidic residues" evidence="7">
    <location>
        <begin position="988"/>
        <end position="999"/>
    </location>
</feature>
<dbReference type="Proteomes" id="UP000198802">
    <property type="component" value="Unassembled WGS sequence"/>
</dbReference>
<evidence type="ECO:0000256" key="8">
    <source>
        <dbReference type="SAM" id="Phobius"/>
    </source>
</evidence>
<dbReference type="AlphaFoldDB" id="A0A0S4QN80"/>
<feature type="transmembrane region" description="Helical" evidence="8">
    <location>
        <begin position="760"/>
        <end position="782"/>
    </location>
</feature>
<comment type="subcellular location">
    <subcellularLocation>
        <location evidence="1">Cell membrane</location>
        <topology evidence="1">Multi-pass membrane protein</topology>
    </subcellularLocation>
</comment>
<feature type="region of interest" description="Disordered" evidence="7">
    <location>
        <begin position="872"/>
        <end position="999"/>
    </location>
</feature>
<protein>
    <submittedName>
        <fullName evidence="10">Putative drug exporter of the RND superfamily</fullName>
    </submittedName>
</protein>
<comment type="similarity">
    <text evidence="2">Belongs to the resistance-nodulation-cell division (RND) (TC 2.A.6) family. MmpL subfamily.</text>
</comment>
<reference evidence="11" key="1">
    <citation type="submission" date="2015-11" db="EMBL/GenBank/DDBJ databases">
        <authorList>
            <person name="Varghese N."/>
        </authorList>
    </citation>
    <scope>NUCLEOTIDE SEQUENCE [LARGE SCALE GENOMIC DNA]</scope>
    <source>
        <strain evidence="11">DSM 45899</strain>
    </source>
</reference>
<keyword evidence="4 8" id="KW-0812">Transmembrane</keyword>
<sequence length="999" mass="103824">MPGHPGNTGNTGNTGGAGSAGGMGNPRNSGNRGNPGNTPSAGSAGNAGNYGSSGNSGRHGGTGGSPGPASIPAGGRGGLFALLARIAINRPGRVLTITGLVIACLLPWAGGVFDRLATGGFYAAGDSATRAEAMLDAEFPGAPPNVAIMVTAPGTIDGPTARRLGEHVTGELRREPGVSGIVSYWSQEPTAGLLRSEDGRSGLVLFRLTGTEDAIARHIEALHDRYAHDGPGVMVRFGGAPAVMRDVTEQSRSDLERAELVTAPLVFVVLLFAFGGVAAALLPIVVGGTAVIASLALLRLLSEITHISVFSLNLTTALGFALAVDYCLFLLRRFREERTGGAPAPVALRTSLRTAGRTVLFSGLTVALSLTGALLFPLPYLRSYAYAGIAVVITSELAALLVLPAAVILLGERVERGRRWSPRRGPARPRTSDRRTADRRTADQRTSDRQPAGRRPAWRREPGAAWMGLARRVMAHPVLFGGAAVALMVLLALPLGNLRVALADDTVLPTTADSHLVNDAMRDDFTVCLPCQIPVVVPGVDAREPAVVAELGGYAARLSRVPGMARVDTVAGSYTDGALVAAVSAEAGQQFVGTHGGAWLSLWPTEPDPISSATQRTVNLVRDIPAPYPVEIGGLAPHLVETRDTVLRGLPGAIAVVVTATFVLLFLFTGSILLPLKALVLNALNLAAVMGVMVFVFQNGHLQNLVGHFQVSGTVELTSPVLMFCIAFGLSMDYEIFLLARIREEHLRGSGNRRAVARGLAATGPLLTCAALALIVVMVGVATSGISLIKMIGVGLALAVLLDVTVVRAVLVPAFMALAGRYNWWAPGPLRVVHERLGLREAGGEAAGEPADALTVPRGVFPAVLPVTSGRLGVPVRPDAAPVRPDLGPPRTTPADPRTGAPKALFSASTYGRAEDGLFDPDGYGPPATTTPASPPPPASPGPHPDPDGAHDPADTVDGSAGHHLPTLGERQPDDGGWSPDAWFSPHGDTRRDDTHRDV</sequence>
<feature type="transmembrane region" description="Helical" evidence="8">
    <location>
        <begin position="679"/>
        <end position="697"/>
    </location>
</feature>
<dbReference type="GO" id="GO:0005886">
    <property type="term" value="C:plasma membrane"/>
    <property type="evidence" value="ECO:0007669"/>
    <property type="project" value="UniProtKB-SubCell"/>
</dbReference>
<feature type="compositionally biased region" description="Low complexity" evidence="7">
    <location>
        <begin position="874"/>
        <end position="886"/>
    </location>
</feature>
<evidence type="ECO:0000256" key="3">
    <source>
        <dbReference type="ARBA" id="ARBA00022475"/>
    </source>
</evidence>
<feature type="compositionally biased region" description="Basic and acidic residues" evidence="7">
    <location>
        <begin position="430"/>
        <end position="448"/>
    </location>
</feature>
<dbReference type="Gene3D" id="1.20.1640.10">
    <property type="entry name" value="Multidrug efflux transporter AcrB transmembrane domain"/>
    <property type="match status" value="2"/>
</dbReference>
<evidence type="ECO:0000256" key="7">
    <source>
        <dbReference type="SAM" id="MobiDB-lite"/>
    </source>
</evidence>
<feature type="region of interest" description="Disordered" evidence="7">
    <location>
        <begin position="419"/>
        <end position="457"/>
    </location>
</feature>
<feature type="transmembrane region" description="Helical" evidence="8">
    <location>
        <begin position="477"/>
        <end position="496"/>
    </location>
</feature>
<evidence type="ECO:0000313" key="11">
    <source>
        <dbReference type="Proteomes" id="UP000198802"/>
    </source>
</evidence>
<feature type="compositionally biased region" description="Basic and acidic residues" evidence="7">
    <location>
        <begin position="945"/>
        <end position="954"/>
    </location>
</feature>
<feature type="compositionally biased region" description="Pro residues" evidence="7">
    <location>
        <begin position="933"/>
        <end position="944"/>
    </location>
</feature>
<feature type="transmembrane region" description="Helical" evidence="8">
    <location>
        <begin position="359"/>
        <end position="378"/>
    </location>
</feature>
<feature type="transmembrane region" description="Helical" evidence="8">
    <location>
        <begin position="717"/>
        <end position="739"/>
    </location>
</feature>